<name>A0A5J4T6F4_9EUKA</name>
<dbReference type="GO" id="GO:0044773">
    <property type="term" value="P:mitotic DNA damage checkpoint signaling"/>
    <property type="evidence" value="ECO:0007669"/>
    <property type="project" value="TreeGrafter"/>
</dbReference>
<dbReference type="Pfam" id="PF00069">
    <property type="entry name" value="Pkinase"/>
    <property type="match status" value="1"/>
</dbReference>
<dbReference type="AlphaFoldDB" id="A0A5J4T6F4"/>
<dbReference type="GO" id="GO:0004674">
    <property type="term" value="F:protein serine/threonine kinase activity"/>
    <property type="evidence" value="ECO:0007669"/>
    <property type="project" value="TreeGrafter"/>
</dbReference>
<dbReference type="GO" id="GO:0005634">
    <property type="term" value="C:nucleus"/>
    <property type="evidence" value="ECO:0007669"/>
    <property type="project" value="TreeGrafter"/>
</dbReference>
<gene>
    <name evidence="2" type="ORF">EZS28_051373</name>
</gene>
<dbReference type="PANTHER" id="PTHR44167">
    <property type="entry name" value="OVARIAN-SPECIFIC SERINE/THREONINE-PROTEIN KINASE LOK-RELATED"/>
    <property type="match status" value="1"/>
</dbReference>
<dbReference type="GO" id="GO:0005524">
    <property type="term" value="F:ATP binding"/>
    <property type="evidence" value="ECO:0007669"/>
    <property type="project" value="InterPro"/>
</dbReference>
<dbReference type="InterPro" id="IPR011009">
    <property type="entry name" value="Kinase-like_dom_sf"/>
</dbReference>
<organism evidence="2 3">
    <name type="scientific">Streblomastix strix</name>
    <dbReference type="NCBI Taxonomy" id="222440"/>
    <lineage>
        <taxon>Eukaryota</taxon>
        <taxon>Metamonada</taxon>
        <taxon>Preaxostyla</taxon>
        <taxon>Oxymonadida</taxon>
        <taxon>Streblomastigidae</taxon>
        <taxon>Streblomastix</taxon>
    </lineage>
</organism>
<accession>A0A5J4T6F4</accession>
<dbReference type="SUPFAM" id="SSF56112">
    <property type="entry name" value="Protein kinase-like (PK-like)"/>
    <property type="match status" value="1"/>
</dbReference>
<dbReference type="Proteomes" id="UP000324800">
    <property type="component" value="Unassembled WGS sequence"/>
</dbReference>
<feature type="domain" description="Protein kinase" evidence="1">
    <location>
        <begin position="1"/>
        <end position="131"/>
    </location>
</feature>
<evidence type="ECO:0000259" key="1">
    <source>
        <dbReference type="PROSITE" id="PS50011"/>
    </source>
</evidence>
<proteinExistence type="predicted"/>
<dbReference type="InterPro" id="IPR000719">
    <property type="entry name" value="Prot_kinase_dom"/>
</dbReference>
<sequence length="178" mass="20699">FQNLKIADFGLLKRDERRIHQTMLMSRRGTNPYMAPCLFLGNDDELMRADSKVDVWSLGIVIYRMTSHQYPFDPNNDLDIKKFMEQYSQTRVLIRPPIITDNLLWDLLKKMLSFDRSLRISASEALLHPFLTNVQSLKEITPEQMQLAQTAEKSQFNGDASISKFDLNPLFAFPLVEK</sequence>
<evidence type="ECO:0000313" key="3">
    <source>
        <dbReference type="Proteomes" id="UP000324800"/>
    </source>
</evidence>
<reference evidence="2 3" key="1">
    <citation type="submission" date="2019-03" db="EMBL/GenBank/DDBJ databases">
        <title>Single cell metagenomics reveals metabolic interactions within the superorganism composed of flagellate Streblomastix strix and complex community of Bacteroidetes bacteria on its surface.</title>
        <authorList>
            <person name="Treitli S.C."/>
            <person name="Kolisko M."/>
            <person name="Husnik F."/>
            <person name="Keeling P."/>
            <person name="Hampl V."/>
        </authorList>
    </citation>
    <scope>NUCLEOTIDE SEQUENCE [LARGE SCALE GENOMIC DNA]</scope>
    <source>
        <strain evidence="2">ST1C</strain>
    </source>
</reference>
<comment type="caution">
    <text evidence="2">The sequence shown here is derived from an EMBL/GenBank/DDBJ whole genome shotgun (WGS) entry which is preliminary data.</text>
</comment>
<evidence type="ECO:0000313" key="2">
    <source>
        <dbReference type="EMBL" id="KAA6353100.1"/>
    </source>
</evidence>
<dbReference type="EMBL" id="SNRW01038764">
    <property type="protein sequence ID" value="KAA6353100.1"/>
    <property type="molecule type" value="Genomic_DNA"/>
</dbReference>
<dbReference type="OrthoDB" id="410920at2759"/>
<dbReference type="Gene3D" id="1.10.510.10">
    <property type="entry name" value="Transferase(Phosphotransferase) domain 1"/>
    <property type="match status" value="1"/>
</dbReference>
<dbReference type="PROSITE" id="PS50011">
    <property type="entry name" value="PROTEIN_KINASE_DOM"/>
    <property type="match status" value="1"/>
</dbReference>
<dbReference type="PANTHER" id="PTHR44167:SF24">
    <property type="entry name" value="SERINE_THREONINE-PROTEIN KINASE CHK2"/>
    <property type="match status" value="1"/>
</dbReference>
<protein>
    <recommendedName>
        <fullName evidence="1">Protein kinase domain-containing protein</fullName>
    </recommendedName>
</protein>
<feature type="non-terminal residue" evidence="2">
    <location>
        <position position="1"/>
    </location>
</feature>
<dbReference type="GO" id="GO:0005737">
    <property type="term" value="C:cytoplasm"/>
    <property type="evidence" value="ECO:0007669"/>
    <property type="project" value="TreeGrafter"/>
</dbReference>